<sequence length="68" mass="8150">MRYKAFLFDLNGTMIDDMSYHIKAWYRILNDLGAGISIERTKEECYGKNHELLERIFPGKFSFEEKIR</sequence>
<protein>
    <recommendedName>
        <fullName evidence="3">HAD family phosphatase</fullName>
    </recommendedName>
</protein>
<reference evidence="1 2" key="1">
    <citation type="submission" date="2022-02" db="EMBL/GenBank/DDBJ databases">
        <authorList>
            <person name="Min J."/>
        </authorList>
    </citation>
    <scope>NUCLEOTIDE SEQUENCE [LARGE SCALE GENOMIC DNA]</scope>
    <source>
        <strain evidence="1 2">GR10-1</strain>
    </source>
</reference>
<organism evidence="1 2">
    <name type="scientific">Niabella ginsengisoli</name>
    <dbReference type="NCBI Taxonomy" id="522298"/>
    <lineage>
        <taxon>Bacteria</taxon>
        <taxon>Pseudomonadati</taxon>
        <taxon>Bacteroidota</taxon>
        <taxon>Chitinophagia</taxon>
        <taxon>Chitinophagales</taxon>
        <taxon>Chitinophagaceae</taxon>
        <taxon>Niabella</taxon>
    </lineage>
</organism>
<keyword evidence="2" id="KW-1185">Reference proteome</keyword>
<evidence type="ECO:0008006" key="3">
    <source>
        <dbReference type="Google" id="ProtNLM"/>
    </source>
</evidence>
<dbReference type="InterPro" id="IPR023198">
    <property type="entry name" value="PGP-like_dom2"/>
</dbReference>
<accession>A0ABS9SJQ0</accession>
<dbReference type="SUPFAM" id="SSF56784">
    <property type="entry name" value="HAD-like"/>
    <property type="match status" value="1"/>
</dbReference>
<name>A0ABS9SJQ0_9BACT</name>
<proteinExistence type="predicted"/>
<evidence type="ECO:0000313" key="1">
    <source>
        <dbReference type="EMBL" id="MCH5598591.1"/>
    </source>
</evidence>
<dbReference type="InterPro" id="IPR036412">
    <property type="entry name" value="HAD-like_sf"/>
</dbReference>
<comment type="caution">
    <text evidence="1">The sequence shown here is derived from an EMBL/GenBank/DDBJ whole genome shotgun (WGS) entry which is preliminary data.</text>
</comment>
<dbReference type="Proteomes" id="UP001202248">
    <property type="component" value="Unassembled WGS sequence"/>
</dbReference>
<gene>
    <name evidence="1" type="ORF">MKP09_12070</name>
</gene>
<dbReference type="Gene3D" id="3.40.50.1000">
    <property type="entry name" value="HAD superfamily/HAD-like"/>
    <property type="match status" value="1"/>
</dbReference>
<dbReference type="Gene3D" id="1.10.150.240">
    <property type="entry name" value="Putative phosphatase, domain 2"/>
    <property type="match status" value="1"/>
</dbReference>
<evidence type="ECO:0000313" key="2">
    <source>
        <dbReference type="Proteomes" id="UP001202248"/>
    </source>
</evidence>
<dbReference type="InterPro" id="IPR023214">
    <property type="entry name" value="HAD_sf"/>
</dbReference>
<dbReference type="EMBL" id="JAKWBL010000002">
    <property type="protein sequence ID" value="MCH5598591.1"/>
    <property type="molecule type" value="Genomic_DNA"/>
</dbReference>